<dbReference type="PANTHER" id="PTHR30055">
    <property type="entry name" value="HTH-TYPE TRANSCRIPTIONAL REGULATOR RUTR"/>
    <property type="match status" value="1"/>
</dbReference>
<dbReference type="Proteomes" id="UP001161390">
    <property type="component" value="Unassembled WGS sequence"/>
</dbReference>
<evidence type="ECO:0000259" key="5">
    <source>
        <dbReference type="PROSITE" id="PS50977"/>
    </source>
</evidence>
<evidence type="ECO:0000313" key="7">
    <source>
        <dbReference type="Proteomes" id="UP001161390"/>
    </source>
</evidence>
<dbReference type="PRINTS" id="PR00455">
    <property type="entry name" value="HTHTETR"/>
</dbReference>
<keyword evidence="2 4" id="KW-0238">DNA-binding</keyword>
<dbReference type="PROSITE" id="PS01081">
    <property type="entry name" value="HTH_TETR_1"/>
    <property type="match status" value="1"/>
</dbReference>
<gene>
    <name evidence="6" type="ORF">GCM10007854_30040</name>
</gene>
<evidence type="ECO:0000256" key="3">
    <source>
        <dbReference type="ARBA" id="ARBA00023163"/>
    </source>
</evidence>
<dbReference type="RefSeq" id="WP_377886522.1">
    <property type="nucleotide sequence ID" value="NZ_JBHMDV010000009.1"/>
</dbReference>
<evidence type="ECO:0000256" key="4">
    <source>
        <dbReference type="PROSITE-ProRule" id="PRU00335"/>
    </source>
</evidence>
<reference evidence="6" key="1">
    <citation type="journal article" date="2014" name="Int. J. Syst. Evol. Microbiol.">
        <title>Complete genome of a new Firmicutes species belonging to the dominant human colonic microbiota ('Ruminococcus bicirculans') reveals two chromosomes and a selective capacity to utilize plant glucans.</title>
        <authorList>
            <consortium name="NISC Comparative Sequencing Program"/>
            <person name="Wegmann U."/>
            <person name="Louis P."/>
            <person name="Goesmann A."/>
            <person name="Henrissat B."/>
            <person name="Duncan S.H."/>
            <person name="Flint H.J."/>
        </authorList>
    </citation>
    <scope>NUCLEOTIDE SEQUENCE</scope>
    <source>
        <strain evidence="6">NBRC 108216</strain>
    </source>
</reference>
<proteinExistence type="predicted"/>
<comment type="caution">
    <text evidence="6">The sequence shown here is derived from an EMBL/GenBank/DDBJ whole genome shotgun (WGS) entry which is preliminary data.</text>
</comment>
<sequence length="202" mass="21495">MTPPAETPKNRSQQRSETTRAQLLAAFRQSFLDKGYEATTTQNVLGVTGLSKGALYHHFRSKVEVIEGLYEAEVRQTIGKAVEGLDPNDPPLGRLKAACLAWMAEAQAADVSKILFEVGPSALGYEAARAIEDAISLSRIEGLLLDAEDAGAVSLDHPKLTAAMLNALVAEAALYARRSGQDVTSQLASAIDSLFASIAVPE</sequence>
<dbReference type="InterPro" id="IPR009057">
    <property type="entry name" value="Homeodomain-like_sf"/>
</dbReference>
<dbReference type="InterPro" id="IPR023772">
    <property type="entry name" value="DNA-bd_HTH_TetR-type_CS"/>
</dbReference>
<dbReference type="Gene3D" id="1.10.357.10">
    <property type="entry name" value="Tetracycline Repressor, domain 2"/>
    <property type="match status" value="1"/>
</dbReference>
<dbReference type="Pfam" id="PF21351">
    <property type="entry name" value="TetR_C_41"/>
    <property type="match status" value="1"/>
</dbReference>
<accession>A0ABQ5V5R6</accession>
<dbReference type="PANTHER" id="PTHR30055:SF234">
    <property type="entry name" value="HTH-TYPE TRANSCRIPTIONAL REGULATOR BETI"/>
    <property type="match status" value="1"/>
</dbReference>
<evidence type="ECO:0000256" key="2">
    <source>
        <dbReference type="ARBA" id="ARBA00023125"/>
    </source>
</evidence>
<dbReference type="PROSITE" id="PS50977">
    <property type="entry name" value="HTH_TETR_2"/>
    <property type="match status" value="1"/>
</dbReference>
<dbReference type="EMBL" id="BSNJ01000009">
    <property type="protein sequence ID" value="GLQ22049.1"/>
    <property type="molecule type" value="Genomic_DNA"/>
</dbReference>
<evidence type="ECO:0000256" key="1">
    <source>
        <dbReference type="ARBA" id="ARBA00023015"/>
    </source>
</evidence>
<keyword evidence="1" id="KW-0805">Transcription regulation</keyword>
<feature type="DNA-binding region" description="H-T-H motif" evidence="4">
    <location>
        <begin position="40"/>
        <end position="59"/>
    </location>
</feature>
<name>A0ABQ5V5R6_9PROT</name>
<feature type="domain" description="HTH tetR-type" evidence="5">
    <location>
        <begin position="17"/>
        <end position="77"/>
    </location>
</feature>
<dbReference type="InterPro" id="IPR050109">
    <property type="entry name" value="HTH-type_TetR-like_transc_reg"/>
</dbReference>
<dbReference type="InterPro" id="IPR049484">
    <property type="entry name" value="Rv0078-like_C"/>
</dbReference>
<dbReference type="Pfam" id="PF00440">
    <property type="entry name" value="TetR_N"/>
    <property type="match status" value="1"/>
</dbReference>
<keyword evidence="7" id="KW-1185">Reference proteome</keyword>
<evidence type="ECO:0000313" key="6">
    <source>
        <dbReference type="EMBL" id="GLQ22049.1"/>
    </source>
</evidence>
<organism evidence="6 7">
    <name type="scientific">Algimonas porphyrae</name>
    <dbReference type="NCBI Taxonomy" id="1128113"/>
    <lineage>
        <taxon>Bacteria</taxon>
        <taxon>Pseudomonadati</taxon>
        <taxon>Pseudomonadota</taxon>
        <taxon>Alphaproteobacteria</taxon>
        <taxon>Maricaulales</taxon>
        <taxon>Robiginitomaculaceae</taxon>
        <taxon>Algimonas</taxon>
    </lineage>
</organism>
<dbReference type="InterPro" id="IPR001647">
    <property type="entry name" value="HTH_TetR"/>
</dbReference>
<keyword evidence="3" id="KW-0804">Transcription</keyword>
<protein>
    <submittedName>
        <fullName evidence="6">TetR family transcriptional regulator</fullName>
    </submittedName>
</protein>
<reference evidence="6" key="2">
    <citation type="submission" date="2023-01" db="EMBL/GenBank/DDBJ databases">
        <title>Draft genome sequence of Algimonas porphyrae strain NBRC 108216.</title>
        <authorList>
            <person name="Sun Q."/>
            <person name="Mori K."/>
        </authorList>
    </citation>
    <scope>NUCLEOTIDE SEQUENCE</scope>
    <source>
        <strain evidence="6">NBRC 108216</strain>
    </source>
</reference>
<dbReference type="SUPFAM" id="SSF46689">
    <property type="entry name" value="Homeodomain-like"/>
    <property type="match status" value="1"/>
</dbReference>